<evidence type="ECO:0000313" key="3">
    <source>
        <dbReference type="EMBL" id="GJU03442.1"/>
    </source>
</evidence>
<keyword evidence="1" id="KW-0175">Coiled coil</keyword>
<dbReference type="EMBL" id="BQNB010021153">
    <property type="protein sequence ID" value="GJU03442.1"/>
    <property type="molecule type" value="Genomic_DNA"/>
</dbReference>
<protein>
    <recommendedName>
        <fullName evidence="5">Integrase, catalytic region, zinc finger, CCHC-type, peptidase aspartic, catalytic</fullName>
    </recommendedName>
</protein>
<proteinExistence type="predicted"/>
<reference evidence="3" key="1">
    <citation type="journal article" date="2022" name="Int. J. Mol. Sci.">
        <title>Draft Genome of Tanacetum Coccineum: Genomic Comparison of Closely Related Tanacetum-Family Plants.</title>
        <authorList>
            <person name="Yamashiro T."/>
            <person name="Shiraishi A."/>
            <person name="Nakayama K."/>
            <person name="Satake H."/>
        </authorList>
    </citation>
    <scope>NUCLEOTIDE SEQUENCE</scope>
</reference>
<gene>
    <name evidence="3" type="ORF">Tco_1113780</name>
</gene>
<evidence type="ECO:0008006" key="5">
    <source>
        <dbReference type="Google" id="ProtNLM"/>
    </source>
</evidence>
<feature type="compositionally biased region" description="Polar residues" evidence="2">
    <location>
        <begin position="183"/>
        <end position="196"/>
    </location>
</feature>
<name>A0ABQ5IT91_9ASTR</name>
<feature type="coiled-coil region" evidence="1">
    <location>
        <begin position="3"/>
        <end position="54"/>
    </location>
</feature>
<comment type="caution">
    <text evidence="3">The sequence shown here is derived from an EMBL/GenBank/DDBJ whole genome shotgun (WGS) entry which is preliminary data.</text>
</comment>
<organism evidence="3 4">
    <name type="scientific">Tanacetum coccineum</name>
    <dbReference type="NCBI Taxonomy" id="301880"/>
    <lineage>
        <taxon>Eukaryota</taxon>
        <taxon>Viridiplantae</taxon>
        <taxon>Streptophyta</taxon>
        <taxon>Embryophyta</taxon>
        <taxon>Tracheophyta</taxon>
        <taxon>Spermatophyta</taxon>
        <taxon>Magnoliopsida</taxon>
        <taxon>eudicotyledons</taxon>
        <taxon>Gunneridae</taxon>
        <taxon>Pentapetalae</taxon>
        <taxon>asterids</taxon>
        <taxon>campanulids</taxon>
        <taxon>Asterales</taxon>
        <taxon>Asteraceae</taxon>
        <taxon>Asteroideae</taxon>
        <taxon>Anthemideae</taxon>
        <taxon>Anthemidinae</taxon>
        <taxon>Tanacetum</taxon>
    </lineage>
</organism>
<accession>A0ABQ5IT91</accession>
<feature type="compositionally biased region" description="Polar residues" evidence="2">
    <location>
        <begin position="514"/>
        <end position="535"/>
    </location>
</feature>
<sequence>MIANIVKQQNVVLTKQLEQYKERVWVFKTNTTTKTNVQKEFNEADHKAKRLETELQNQFIRDRNKIGALEKERDNLQLNVSEQIKHVLEIQTAQTVLERKLNANEDNDLDATWKQNEILNDQLLEATLKHDVEKCVLMCFDSMNDDLTTEIEKVKRESIDVHENLHKRIKILKYEVQRCQKQSNGSKSIATSSGGNRNVDPGVAQGPDTQTTLPINSAFQTDDLDAVDLDCDEAPSTRVVLMANLSSYDSDVILEDFNKGLYVEINEMKAVFKQMEYEVEQCYVHKKCFEIHKKELFLKNDRLLELIISQGIVHTAVNSYAAIVDYEKMEKNFVDEYNECLKFKAKLSKKNEMVEKVVYNELSKRCSRIKNHCISLEIEKQQLKEHANSKFVCSTCNDCLFSTNHDKCVVAYLNDVNSCVKSKSGKSIKKEWKSTGKVFTSVGHRWLPTGRTITIVGIKCPMTRITSTKVVPPRESLQTTVIIKIPSSSASNRKPKVTKSVSSSEEPSILGLRPSNNSEPNINWGSTISNSPSSSRVHRRFVNDQVARIMGYGDYQIENVKISNVYYVEGVGHNLFSVGHFCDSDLEVAF</sequence>
<feature type="region of interest" description="Disordered" evidence="2">
    <location>
        <begin position="183"/>
        <end position="212"/>
    </location>
</feature>
<feature type="region of interest" description="Disordered" evidence="2">
    <location>
        <begin position="490"/>
        <end position="536"/>
    </location>
</feature>
<keyword evidence="4" id="KW-1185">Reference proteome</keyword>
<dbReference type="Proteomes" id="UP001151760">
    <property type="component" value="Unassembled WGS sequence"/>
</dbReference>
<evidence type="ECO:0000313" key="4">
    <source>
        <dbReference type="Proteomes" id="UP001151760"/>
    </source>
</evidence>
<evidence type="ECO:0000256" key="2">
    <source>
        <dbReference type="SAM" id="MobiDB-lite"/>
    </source>
</evidence>
<reference evidence="3" key="2">
    <citation type="submission" date="2022-01" db="EMBL/GenBank/DDBJ databases">
        <authorList>
            <person name="Yamashiro T."/>
            <person name="Shiraishi A."/>
            <person name="Satake H."/>
            <person name="Nakayama K."/>
        </authorList>
    </citation>
    <scope>NUCLEOTIDE SEQUENCE</scope>
</reference>
<evidence type="ECO:0000256" key="1">
    <source>
        <dbReference type="SAM" id="Coils"/>
    </source>
</evidence>